<dbReference type="GO" id="GO:0051598">
    <property type="term" value="P:meiotic recombination checkpoint signaling"/>
    <property type="evidence" value="ECO:0007669"/>
    <property type="project" value="TreeGrafter"/>
</dbReference>
<feature type="compositionally biased region" description="Basic residues" evidence="6">
    <location>
        <begin position="333"/>
        <end position="345"/>
    </location>
</feature>
<dbReference type="Proteomes" id="UP000030752">
    <property type="component" value="Unassembled WGS sequence"/>
</dbReference>
<evidence type="ECO:0000256" key="5">
    <source>
        <dbReference type="ARBA" id="ARBA00023254"/>
    </source>
</evidence>
<dbReference type="EMBL" id="KB822718">
    <property type="protein sequence ID" value="ETN43689.1"/>
    <property type="molecule type" value="Genomic_DNA"/>
</dbReference>
<comment type="subcellular location">
    <subcellularLocation>
        <location evidence="2">Chromosome</location>
    </subcellularLocation>
    <subcellularLocation>
        <location evidence="1">Nucleus</location>
    </subcellularLocation>
</comment>
<evidence type="ECO:0000256" key="1">
    <source>
        <dbReference type="ARBA" id="ARBA00004123"/>
    </source>
</evidence>
<evidence type="ECO:0000256" key="6">
    <source>
        <dbReference type="SAM" id="MobiDB-lite"/>
    </source>
</evidence>
<accession>W2S6W9</accession>
<dbReference type="InterPro" id="IPR013083">
    <property type="entry name" value="Znf_RING/FYVE/PHD"/>
</dbReference>
<proteinExistence type="predicted"/>
<organism evidence="8 9">
    <name type="scientific">Cyphellophora europaea (strain CBS 101466)</name>
    <name type="common">Phialophora europaea</name>
    <dbReference type="NCBI Taxonomy" id="1220924"/>
    <lineage>
        <taxon>Eukaryota</taxon>
        <taxon>Fungi</taxon>
        <taxon>Dikarya</taxon>
        <taxon>Ascomycota</taxon>
        <taxon>Pezizomycotina</taxon>
        <taxon>Eurotiomycetes</taxon>
        <taxon>Chaetothyriomycetidae</taxon>
        <taxon>Chaetothyriales</taxon>
        <taxon>Cyphellophoraceae</taxon>
        <taxon>Cyphellophora</taxon>
    </lineage>
</organism>
<dbReference type="InterPro" id="IPR003511">
    <property type="entry name" value="HORMA_dom"/>
</dbReference>
<feature type="compositionally biased region" description="Low complexity" evidence="6">
    <location>
        <begin position="307"/>
        <end position="317"/>
    </location>
</feature>
<dbReference type="PROSITE" id="PS50815">
    <property type="entry name" value="HORMA"/>
    <property type="match status" value="1"/>
</dbReference>
<evidence type="ECO:0000313" key="9">
    <source>
        <dbReference type="Proteomes" id="UP000030752"/>
    </source>
</evidence>
<dbReference type="PANTHER" id="PTHR48225">
    <property type="entry name" value="HORMA DOMAIN-CONTAINING PROTEIN 1"/>
    <property type="match status" value="1"/>
</dbReference>
<dbReference type="GO" id="GO:0007130">
    <property type="term" value="P:synaptonemal complex assembly"/>
    <property type="evidence" value="ECO:0007669"/>
    <property type="project" value="TreeGrafter"/>
</dbReference>
<dbReference type="SUPFAM" id="SSF56019">
    <property type="entry name" value="The spindle assembly checkpoint protein mad2"/>
    <property type="match status" value="1"/>
</dbReference>
<dbReference type="GO" id="GO:0005634">
    <property type="term" value="C:nucleus"/>
    <property type="evidence" value="ECO:0007669"/>
    <property type="project" value="UniProtKB-SubCell"/>
</dbReference>
<dbReference type="RefSeq" id="XP_008715425.1">
    <property type="nucleotide sequence ID" value="XM_008717203.1"/>
</dbReference>
<dbReference type="SUPFAM" id="SSF57903">
    <property type="entry name" value="FYVE/PHD zinc finger"/>
    <property type="match status" value="1"/>
</dbReference>
<dbReference type="Gene3D" id="3.30.40.10">
    <property type="entry name" value="Zinc/RING finger domain, C3HC4 (zinc finger)"/>
    <property type="match status" value="1"/>
</dbReference>
<dbReference type="GO" id="GO:0005694">
    <property type="term" value="C:chromosome"/>
    <property type="evidence" value="ECO:0007669"/>
    <property type="project" value="UniProtKB-SubCell"/>
</dbReference>
<dbReference type="HOGENOM" id="CLU_395860_0_0_1"/>
<dbReference type="VEuPathDB" id="FungiDB:HMPREF1541_02848"/>
<reference evidence="8 9" key="1">
    <citation type="submission" date="2013-03" db="EMBL/GenBank/DDBJ databases">
        <title>The Genome Sequence of Phialophora europaea CBS 101466.</title>
        <authorList>
            <consortium name="The Broad Institute Genomics Platform"/>
            <person name="Cuomo C."/>
            <person name="de Hoog S."/>
            <person name="Gorbushina A."/>
            <person name="Walker B."/>
            <person name="Young S.K."/>
            <person name="Zeng Q."/>
            <person name="Gargeya S."/>
            <person name="Fitzgerald M."/>
            <person name="Haas B."/>
            <person name="Abouelleil A."/>
            <person name="Allen A.W."/>
            <person name="Alvarado L."/>
            <person name="Arachchi H.M."/>
            <person name="Berlin A.M."/>
            <person name="Chapman S.B."/>
            <person name="Gainer-Dewar J."/>
            <person name="Goldberg J."/>
            <person name="Griggs A."/>
            <person name="Gujja S."/>
            <person name="Hansen M."/>
            <person name="Howarth C."/>
            <person name="Imamovic A."/>
            <person name="Ireland A."/>
            <person name="Larimer J."/>
            <person name="McCowan C."/>
            <person name="Murphy C."/>
            <person name="Pearson M."/>
            <person name="Poon T.W."/>
            <person name="Priest M."/>
            <person name="Roberts A."/>
            <person name="Saif S."/>
            <person name="Shea T."/>
            <person name="Sisk P."/>
            <person name="Sykes S."/>
            <person name="Wortman J."/>
            <person name="Nusbaum C."/>
            <person name="Birren B."/>
        </authorList>
    </citation>
    <scope>NUCLEOTIDE SEQUENCE [LARGE SCALE GENOMIC DNA]</scope>
    <source>
        <strain evidence="8 9">CBS 101466</strain>
    </source>
</reference>
<evidence type="ECO:0000256" key="4">
    <source>
        <dbReference type="ARBA" id="ARBA00023242"/>
    </source>
</evidence>
<dbReference type="STRING" id="1220924.W2S6W9"/>
<evidence type="ECO:0000256" key="2">
    <source>
        <dbReference type="ARBA" id="ARBA00004286"/>
    </source>
</evidence>
<dbReference type="InParanoid" id="W2S6W9"/>
<protein>
    <recommendedName>
        <fullName evidence="7">HORMA domain-containing protein</fullName>
    </recommendedName>
</protein>
<keyword evidence="9" id="KW-1185">Reference proteome</keyword>
<feature type="region of interest" description="Disordered" evidence="6">
    <location>
        <begin position="278"/>
        <end position="349"/>
    </location>
</feature>
<dbReference type="InterPro" id="IPR011011">
    <property type="entry name" value="Znf_FYVE_PHD"/>
</dbReference>
<gene>
    <name evidence="8" type="ORF">HMPREF1541_02848</name>
</gene>
<feature type="domain" description="HORMA" evidence="7">
    <location>
        <begin position="22"/>
        <end position="250"/>
    </location>
</feature>
<evidence type="ECO:0000313" key="8">
    <source>
        <dbReference type="EMBL" id="ETN43689.1"/>
    </source>
</evidence>
<dbReference type="Gene3D" id="3.30.900.10">
    <property type="entry name" value="HORMA domain"/>
    <property type="match status" value="1"/>
</dbReference>
<dbReference type="OrthoDB" id="1928087at2759"/>
<sequence>MASHLMLAPLAHHKSQVELTEAQSLALVKIFLNASLACICHTRELLDWQSTCFRKRYINQISLEDENSYDNFCHFDPAAPGHSQEIRILVRSNDQAANQLLDLIEHGVFEAVEAGYLDVLQVFVTTDSGDHKTIRETYTYSFNYYGKSVSSIELKEQQQHLSLPDAQRSFKSAIRCLLRSIKDLPRLPGKRSLGMSTAYKSDCPNGYEPVGFTDAANHKIVGEDWAKLWDGSGPVIGKLDSSHHTVDLTARNSTFGYQTASQIQDTVISNQLQNLQKTSSGRHDGLVSTLPGPPISPIRSALPTTGSSRQTPRSESSSPKRDGNGSTSMSKTRPPRTRKSVRSKSVKTPIDNEGLVEHIKNPLQGLAVLARSRRRRDIVLEKMAEAVVQAYCLDFEAPNGTTFFDRDDLDQGILTRLEQSDVVHCECGYQTGCEHMVFCHLCNSWQHSECYGLTLITRQGSMPNQHLCYSCLLLPRASELLKDMAGLVHMRLALMHISGLKGSAIDLVGGLSVQVFGTAEVDDEFKQARLFERLVQEGIISPPQNGFASILPVTAEQLRRMQTEYLDPLAAISHLYRTVRDGDSDEARLAELGESLSNYSRHQDYTIGQGAEDVVVIDSFGHPVVRWGYYTDDSLKRKAVMETQEEPSPRRRRISVSKAFISLDRSTPTSPSLEDNGTARVTHEAVTPIHDTRSPASISTVTDL</sequence>
<keyword evidence="4" id="KW-0539">Nucleus</keyword>
<dbReference type="GeneID" id="19970187"/>
<dbReference type="AlphaFoldDB" id="W2S6W9"/>
<keyword evidence="5" id="KW-0469">Meiosis</keyword>
<dbReference type="eggNOG" id="KOG4652">
    <property type="taxonomic scope" value="Eukaryota"/>
</dbReference>
<name>W2S6W9_CYPE1</name>
<dbReference type="InterPro" id="IPR051294">
    <property type="entry name" value="HORMA_MeioticProgression"/>
</dbReference>
<evidence type="ECO:0000256" key="3">
    <source>
        <dbReference type="ARBA" id="ARBA00022454"/>
    </source>
</evidence>
<dbReference type="Pfam" id="PF02301">
    <property type="entry name" value="HORMA"/>
    <property type="match status" value="1"/>
</dbReference>
<keyword evidence="3" id="KW-0158">Chromosome</keyword>
<evidence type="ECO:0000259" key="7">
    <source>
        <dbReference type="PROSITE" id="PS50815"/>
    </source>
</evidence>
<dbReference type="eggNOG" id="KOG1844">
    <property type="taxonomic scope" value="Eukaryota"/>
</dbReference>
<dbReference type="InterPro" id="IPR036570">
    <property type="entry name" value="HORMA_dom_sf"/>
</dbReference>
<dbReference type="PANTHER" id="PTHR48225:SF7">
    <property type="entry name" value="MEIOSIS-SPECIFIC PROTEIN HOP1"/>
    <property type="match status" value="1"/>
</dbReference>